<dbReference type="GO" id="GO:0009826">
    <property type="term" value="P:unidimensional cell growth"/>
    <property type="evidence" value="ECO:0007669"/>
    <property type="project" value="TreeGrafter"/>
</dbReference>
<name>A0A1Q3D6J5_CEPFO</name>
<dbReference type="AlphaFoldDB" id="A0A1Q3D6J5"/>
<evidence type="ECO:0000313" key="3">
    <source>
        <dbReference type="EMBL" id="GAV88079.1"/>
    </source>
</evidence>
<dbReference type="GO" id="GO:0048767">
    <property type="term" value="P:root hair elongation"/>
    <property type="evidence" value="ECO:0007669"/>
    <property type="project" value="TreeGrafter"/>
</dbReference>
<feature type="signal peptide" evidence="2">
    <location>
        <begin position="1"/>
        <end position="20"/>
    </location>
</feature>
<evidence type="ECO:0000313" key="4">
    <source>
        <dbReference type="Proteomes" id="UP000187406"/>
    </source>
</evidence>
<dbReference type="InParanoid" id="A0A1Q3D6J5"/>
<dbReference type="Proteomes" id="UP000187406">
    <property type="component" value="Unassembled WGS sequence"/>
</dbReference>
<gene>
    <name evidence="3" type="ORF">CFOL_v3_31503</name>
</gene>
<comment type="caution">
    <text evidence="3">The sequence shown here is derived from an EMBL/GenBank/DDBJ whole genome shotgun (WGS) entry which is preliminary data.</text>
</comment>
<dbReference type="FunCoup" id="A0A1Q3D6J5">
    <property type="interactions" value="231"/>
</dbReference>
<organism evidence="3 4">
    <name type="scientific">Cephalotus follicularis</name>
    <name type="common">Albany pitcher plant</name>
    <dbReference type="NCBI Taxonomy" id="3775"/>
    <lineage>
        <taxon>Eukaryota</taxon>
        <taxon>Viridiplantae</taxon>
        <taxon>Streptophyta</taxon>
        <taxon>Embryophyta</taxon>
        <taxon>Tracheophyta</taxon>
        <taxon>Spermatophyta</taxon>
        <taxon>Magnoliopsida</taxon>
        <taxon>eudicotyledons</taxon>
        <taxon>Gunneridae</taxon>
        <taxon>Pentapetalae</taxon>
        <taxon>rosids</taxon>
        <taxon>fabids</taxon>
        <taxon>Oxalidales</taxon>
        <taxon>Cephalotaceae</taxon>
        <taxon>Cephalotus</taxon>
    </lineage>
</organism>
<dbReference type="GO" id="GO:0071944">
    <property type="term" value="C:cell periphery"/>
    <property type="evidence" value="ECO:0007669"/>
    <property type="project" value="TreeGrafter"/>
</dbReference>
<dbReference type="OrthoDB" id="1936190at2759"/>
<reference evidence="4" key="1">
    <citation type="submission" date="2016-04" db="EMBL/GenBank/DDBJ databases">
        <title>Cephalotus genome sequencing.</title>
        <authorList>
            <person name="Fukushima K."/>
            <person name="Hasebe M."/>
            <person name="Fang X."/>
        </authorList>
    </citation>
    <scope>NUCLEOTIDE SEQUENCE [LARGE SCALE GENOMIC DNA]</scope>
    <source>
        <strain evidence="4">cv. St1</strain>
    </source>
</reference>
<evidence type="ECO:0000256" key="2">
    <source>
        <dbReference type="SAM" id="SignalP"/>
    </source>
</evidence>
<protein>
    <submittedName>
        <fullName evidence="3">Pollen_Ole_e_I domain-containing protein</fullName>
    </submittedName>
</protein>
<dbReference type="PANTHER" id="PTHR33470">
    <property type="entry name" value="OS01G0164075 PROTEIN"/>
    <property type="match status" value="1"/>
</dbReference>
<dbReference type="PANTHER" id="PTHR33470:SF4">
    <property type="entry name" value="OS01G0164025 PROTEIN"/>
    <property type="match status" value="1"/>
</dbReference>
<proteinExistence type="predicted"/>
<dbReference type="Pfam" id="PF01190">
    <property type="entry name" value="Pollen_Ole_e_1"/>
    <property type="match status" value="1"/>
</dbReference>
<sequence length="167" mass="18716">MITFISFLLLLSLAFPSVVAHDNTTKPVEKHTDLVVEGMVYRQSCDHYRTWSLSDASAKLSVICKNQKNQVSYYKAFKTNDEGYFYAHLAGFKMTHYLSDHPLQSCHVKLVSSPLENCSSLSNVNEALNGAPLRYENKVLKGRNHEAVIYAAGPLAFSPSQCPTNHF</sequence>
<accession>A0A1Q3D6J5</accession>
<keyword evidence="4" id="KW-1185">Reference proteome</keyword>
<dbReference type="STRING" id="3775.A0A1Q3D6J5"/>
<keyword evidence="1 2" id="KW-0732">Signal</keyword>
<dbReference type="EMBL" id="BDDD01004664">
    <property type="protein sequence ID" value="GAV88079.1"/>
    <property type="molecule type" value="Genomic_DNA"/>
</dbReference>
<evidence type="ECO:0000256" key="1">
    <source>
        <dbReference type="ARBA" id="ARBA00022729"/>
    </source>
</evidence>
<feature type="chain" id="PRO_5011981256" evidence="2">
    <location>
        <begin position="21"/>
        <end position="167"/>
    </location>
</feature>